<proteinExistence type="predicted"/>
<keyword evidence="2" id="KW-0812">Transmembrane</keyword>
<keyword evidence="2" id="KW-0472">Membrane</keyword>
<reference evidence="4" key="1">
    <citation type="journal article" date="2019" name="Int. J. Syst. Evol. Microbiol.">
        <title>The Global Catalogue of Microorganisms (GCM) 10K type strain sequencing project: providing services to taxonomists for standard genome sequencing and annotation.</title>
        <authorList>
            <consortium name="The Broad Institute Genomics Platform"/>
            <consortium name="The Broad Institute Genome Sequencing Center for Infectious Disease"/>
            <person name="Wu L."/>
            <person name="Ma J."/>
        </authorList>
    </citation>
    <scope>NUCLEOTIDE SEQUENCE [LARGE SCALE GENOMIC DNA]</scope>
    <source>
        <strain evidence="4">CGMCC 4.7204</strain>
    </source>
</reference>
<name>A0ABV8L9R9_9NOCA</name>
<keyword evidence="4" id="KW-1185">Reference proteome</keyword>
<feature type="transmembrane region" description="Helical" evidence="2">
    <location>
        <begin position="85"/>
        <end position="105"/>
    </location>
</feature>
<sequence length="138" mass="13955">MTDATSPADLADRYADEAPPSGTMPGPVRGARLIALVATLVGAVLIVVTVALDMPGSLTTLLAGYLPTFALAPLVLLFGRGGDRVRQVTIAVAAIAALVSSTGILTGLPPGAVGIVANGAILALLLRPSAKAWFTRER</sequence>
<accession>A0ABV8L9R9</accession>
<dbReference type="RefSeq" id="WP_378551933.1">
    <property type="nucleotide sequence ID" value="NZ_JBHSBA010000007.1"/>
</dbReference>
<evidence type="ECO:0000256" key="1">
    <source>
        <dbReference type="SAM" id="MobiDB-lite"/>
    </source>
</evidence>
<evidence type="ECO:0000313" key="4">
    <source>
        <dbReference type="Proteomes" id="UP001595767"/>
    </source>
</evidence>
<evidence type="ECO:0000313" key="3">
    <source>
        <dbReference type="EMBL" id="MFC4126948.1"/>
    </source>
</evidence>
<gene>
    <name evidence="3" type="ORF">ACFOW8_18590</name>
</gene>
<comment type="caution">
    <text evidence="3">The sequence shown here is derived from an EMBL/GenBank/DDBJ whole genome shotgun (WGS) entry which is preliminary data.</text>
</comment>
<feature type="transmembrane region" description="Helical" evidence="2">
    <location>
        <begin position="33"/>
        <end position="52"/>
    </location>
</feature>
<feature type="transmembrane region" description="Helical" evidence="2">
    <location>
        <begin position="111"/>
        <end position="130"/>
    </location>
</feature>
<feature type="region of interest" description="Disordered" evidence="1">
    <location>
        <begin position="1"/>
        <end position="23"/>
    </location>
</feature>
<dbReference type="EMBL" id="JBHSBA010000007">
    <property type="protein sequence ID" value="MFC4126948.1"/>
    <property type="molecule type" value="Genomic_DNA"/>
</dbReference>
<dbReference type="Proteomes" id="UP001595767">
    <property type="component" value="Unassembled WGS sequence"/>
</dbReference>
<feature type="transmembrane region" description="Helical" evidence="2">
    <location>
        <begin position="58"/>
        <end position="78"/>
    </location>
</feature>
<evidence type="ECO:0000256" key="2">
    <source>
        <dbReference type="SAM" id="Phobius"/>
    </source>
</evidence>
<protein>
    <submittedName>
        <fullName evidence="3">Uncharacterized protein</fullName>
    </submittedName>
</protein>
<organism evidence="3 4">
    <name type="scientific">Nocardia rhizosphaerae</name>
    <dbReference type="NCBI Taxonomy" id="1691571"/>
    <lineage>
        <taxon>Bacteria</taxon>
        <taxon>Bacillati</taxon>
        <taxon>Actinomycetota</taxon>
        <taxon>Actinomycetes</taxon>
        <taxon>Mycobacteriales</taxon>
        <taxon>Nocardiaceae</taxon>
        <taxon>Nocardia</taxon>
    </lineage>
</organism>
<keyword evidence="2" id="KW-1133">Transmembrane helix</keyword>